<gene>
    <name evidence="1" type="ORF">JHU38_00045</name>
</gene>
<sequence length="86" mass="9650">MKEVTVIGKRVIRKADKYIIIPSTEEISRASESMSLLNELKLKMPGLRINEALQSITIDDATPILMINGKKQPLSKIQGLDHHDIL</sequence>
<accession>A0ABS3M1X7</accession>
<evidence type="ECO:0000313" key="1">
    <source>
        <dbReference type="EMBL" id="MBO1362184.1"/>
    </source>
</evidence>
<name>A0ABS3M1X7_9BACT</name>
<proteinExistence type="predicted"/>
<dbReference type="EMBL" id="JAERMS010000001">
    <property type="protein sequence ID" value="MBO1362184.1"/>
    <property type="molecule type" value="Genomic_DNA"/>
</dbReference>
<keyword evidence="2" id="KW-1185">Reference proteome</keyword>
<reference evidence="1 2" key="1">
    <citation type="submission" date="2021-01" db="EMBL/GenBank/DDBJ databases">
        <title>Prevotella A2931 sp. nov.</title>
        <authorList>
            <person name="Buhl M."/>
            <person name="Oberhettinger P."/>
        </authorList>
    </citation>
    <scope>NUCLEOTIDE SEQUENCE [LARGE SCALE GENOMIC DNA]</scope>
    <source>
        <strain evidence="1 2">A2931</strain>
    </source>
</reference>
<dbReference type="RefSeq" id="WP_146156992.1">
    <property type="nucleotide sequence ID" value="NZ_JAERMS010000001.1"/>
</dbReference>
<protein>
    <submittedName>
        <fullName evidence="1">Uncharacterized protein</fullName>
    </submittedName>
</protein>
<dbReference type="Proteomes" id="UP000664265">
    <property type="component" value="Unassembled WGS sequence"/>
</dbReference>
<evidence type="ECO:0000313" key="2">
    <source>
        <dbReference type="Proteomes" id="UP000664265"/>
    </source>
</evidence>
<organism evidence="1 2">
    <name type="scientific">Prevotella illustrans</name>
    <dbReference type="NCBI Taxonomy" id="2800387"/>
    <lineage>
        <taxon>Bacteria</taxon>
        <taxon>Pseudomonadati</taxon>
        <taxon>Bacteroidota</taxon>
        <taxon>Bacteroidia</taxon>
        <taxon>Bacteroidales</taxon>
        <taxon>Prevotellaceae</taxon>
        <taxon>Prevotella</taxon>
    </lineage>
</organism>
<comment type="caution">
    <text evidence="1">The sequence shown here is derived from an EMBL/GenBank/DDBJ whole genome shotgun (WGS) entry which is preliminary data.</text>
</comment>